<keyword evidence="7" id="KW-0464">Manganese</keyword>
<keyword evidence="6" id="KW-0378">Hydrolase</keyword>
<evidence type="ECO:0000256" key="7">
    <source>
        <dbReference type="ARBA" id="ARBA00023211"/>
    </source>
</evidence>
<evidence type="ECO:0000313" key="10">
    <source>
        <dbReference type="EMBL" id="SHK21347.1"/>
    </source>
</evidence>
<dbReference type="SUPFAM" id="SSF55920">
    <property type="entry name" value="Creatinase/aminopeptidase"/>
    <property type="match status" value="1"/>
</dbReference>
<comment type="cofactor">
    <cofactor evidence="2">
        <name>Mn(2+)</name>
        <dbReference type="ChEBI" id="CHEBI:29035"/>
    </cofactor>
</comment>
<dbReference type="AlphaFoldDB" id="A0A1M6QMU3"/>
<comment type="similarity">
    <text evidence="3">Belongs to the peptidase M24B family.</text>
</comment>
<organism evidence="10 11">
    <name type="scientific">Maribacter aquivivus</name>
    <dbReference type="NCBI Taxonomy" id="228958"/>
    <lineage>
        <taxon>Bacteria</taxon>
        <taxon>Pseudomonadati</taxon>
        <taxon>Bacteroidota</taxon>
        <taxon>Flavobacteriia</taxon>
        <taxon>Flavobacteriales</taxon>
        <taxon>Flavobacteriaceae</taxon>
        <taxon>Maribacter</taxon>
    </lineage>
</organism>
<evidence type="ECO:0000256" key="3">
    <source>
        <dbReference type="ARBA" id="ARBA00008766"/>
    </source>
</evidence>
<sequence>MRTTITFIIFLFSSTFLFAQTPVQSYFEWTNLPFTKEELSERRDNLMSILEEQGKSGVIVIPANDGFSFGETFRQADDFYYFTGLELPNAILVMNVANHSVTIYTPERDLRFENGSRVNDFPGRPLLNDKNITEKTGVILASIDDFKALMDTESKKENTVLINNGRQGDIAYASDAYIATYTPVQVLLQALSNKHPKLKHENIYEAVANVRMIKSEAEIEIIRKAATITVNGIKQCATKIKPGVDERYLEGILEGDFKINGSQRLAFGSIIKSGPNSHWPWRILATHYNRRNRVMENGDLVIFDVGCEYEQYVSDIGRTFPVSGKFTDRQKEILVMETKIADEIIKFLKPGITFKEIQTLTNSIIPADAKKYMQVGLFFGHHLGLSTGDPNISTAELKPGMVFTVEPWYYNHDENISVFTEDMILITEDGCEVLSADLPRTPEDLERLIKG</sequence>
<evidence type="ECO:0000256" key="8">
    <source>
        <dbReference type="SAM" id="SignalP"/>
    </source>
</evidence>
<evidence type="ECO:0000256" key="4">
    <source>
        <dbReference type="ARBA" id="ARBA00012574"/>
    </source>
</evidence>
<comment type="catalytic activity">
    <reaction evidence="1">
        <text>Release of any N-terminal amino acid, including proline, that is linked to proline, even from a dipeptide or tripeptide.</text>
        <dbReference type="EC" id="3.4.11.9"/>
    </reaction>
</comment>
<dbReference type="GO" id="GO:0030145">
    <property type="term" value="F:manganese ion binding"/>
    <property type="evidence" value="ECO:0007669"/>
    <property type="project" value="InterPro"/>
</dbReference>
<dbReference type="InterPro" id="IPR007865">
    <property type="entry name" value="Aminopep_P_N"/>
</dbReference>
<dbReference type="SMART" id="SM01011">
    <property type="entry name" value="AMP_N"/>
    <property type="match status" value="1"/>
</dbReference>
<keyword evidence="8" id="KW-0732">Signal</keyword>
<feature type="signal peptide" evidence="8">
    <location>
        <begin position="1"/>
        <end position="19"/>
    </location>
</feature>
<feature type="domain" description="Aminopeptidase P N-terminal" evidence="9">
    <location>
        <begin position="34"/>
        <end position="169"/>
    </location>
</feature>
<dbReference type="STRING" id="228958.SAMN04488007_2388"/>
<dbReference type="EC" id="3.4.11.9" evidence="4"/>
<dbReference type="InterPro" id="IPR052433">
    <property type="entry name" value="X-Pro_dipept-like"/>
</dbReference>
<dbReference type="PANTHER" id="PTHR43226">
    <property type="entry name" value="XAA-PRO AMINOPEPTIDASE 3"/>
    <property type="match status" value="1"/>
</dbReference>
<evidence type="ECO:0000256" key="1">
    <source>
        <dbReference type="ARBA" id="ARBA00001424"/>
    </source>
</evidence>
<dbReference type="SUPFAM" id="SSF53092">
    <property type="entry name" value="Creatinase/prolidase N-terminal domain"/>
    <property type="match status" value="1"/>
</dbReference>
<dbReference type="Pfam" id="PF00557">
    <property type="entry name" value="Peptidase_M24"/>
    <property type="match status" value="1"/>
</dbReference>
<dbReference type="Gene3D" id="3.40.350.10">
    <property type="entry name" value="Creatinase/prolidase N-terminal domain"/>
    <property type="match status" value="1"/>
</dbReference>
<evidence type="ECO:0000256" key="2">
    <source>
        <dbReference type="ARBA" id="ARBA00001936"/>
    </source>
</evidence>
<keyword evidence="5" id="KW-0479">Metal-binding</keyword>
<dbReference type="GO" id="GO:0070006">
    <property type="term" value="F:metalloaminopeptidase activity"/>
    <property type="evidence" value="ECO:0007669"/>
    <property type="project" value="InterPro"/>
</dbReference>
<dbReference type="PANTHER" id="PTHR43226:SF4">
    <property type="entry name" value="XAA-PRO AMINOPEPTIDASE 3"/>
    <property type="match status" value="1"/>
</dbReference>
<name>A0A1M6QMU3_9FLAO</name>
<dbReference type="InterPro" id="IPR000994">
    <property type="entry name" value="Pept_M24"/>
</dbReference>
<keyword evidence="10" id="KW-0645">Protease</keyword>
<proteinExistence type="inferred from homology"/>
<dbReference type="EMBL" id="FQZX01000002">
    <property type="protein sequence ID" value="SHK21347.1"/>
    <property type="molecule type" value="Genomic_DNA"/>
</dbReference>
<evidence type="ECO:0000256" key="6">
    <source>
        <dbReference type="ARBA" id="ARBA00022801"/>
    </source>
</evidence>
<evidence type="ECO:0000259" key="9">
    <source>
        <dbReference type="SMART" id="SM01011"/>
    </source>
</evidence>
<gene>
    <name evidence="10" type="ORF">SAMN04488007_2388</name>
</gene>
<dbReference type="Proteomes" id="UP000184314">
    <property type="component" value="Unassembled WGS sequence"/>
</dbReference>
<reference evidence="11" key="1">
    <citation type="submission" date="2016-11" db="EMBL/GenBank/DDBJ databases">
        <authorList>
            <person name="Varghese N."/>
            <person name="Submissions S."/>
        </authorList>
    </citation>
    <scope>NUCLEOTIDE SEQUENCE [LARGE SCALE GENOMIC DNA]</scope>
    <source>
        <strain evidence="11">DSM 16478</strain>
    </source>
</reference>
<dbReference type="RefSeq" id="WP_084135023.1">
    <property type="nucleotide sequence ID" value="NZ_FQZX01000002.1"/>
</dbReference>
<evidence type="ECO:0000256" key="5">
    <source>
        <dbReference type="ARBA" id="ARBA00022723"/>
    </source>
</evidence>
<dbReference type="GO" id="GO:0006508">
    <property type="term" value="P:proteolysis"/>
    <property type="evidence" value="ECO:0007669"/>
    <property type="project" value="TreeGrafter"/>
</dbReference>
<evidence type="ECO:0000313" key="11">
    <source>
        <dbReference type="Proteomes" id="UP000184314"/>
    </source>
</evidence>
<dbReference type="InterPro" id="IPR029149">
    <property type="entry name" value="Creatin/AminoP/Spt16_N"/>
</dbReference>
<feature type="chain" id="PRO_5012229414" description="Xaa-Pro aminopeptidase" evidence="8">
    <location>
        <begin position="20"/>
        <end position="451"/>
    </location>
</feature>
<dbReference type="Pfam" id="PF05195">
    <property type="entry name" value="AMP_N"/>
    <property type="match status" value="1"/>
</dbReference>
<protein>
    <recommendedName>
        <fullName evidence="4">Xaa-Pro aminopeptidase</fullName>
        <ecNumber evidence="4">3.4.11.9</ecNumber>
    </recommendedName>
</protein>
<accession>A0A1M6QMU3</accession>
<keyword evidence="10" id="KW-0031">Aminopeptidase</keyword>
<keyword evidence="11" id="KW-1185">Reference proteome</keyword>
<dbReference type="Gene3D" id="3.90.230.10">
    <property type="entry name" value="Creatinase/methionine aminopeptidase superfamily"/>
    <property type="match status" value="1"/>
</dbReference>
<dbReference type="OrthoDB" id="9806388at2"/>
<dbReference type="InterPro" id="IPR036005">
    <property type="entry name" value="Creatinase/aminopeptidase-like"/>
</dbReference>